<dbReference type="EMBL" id="SMRT01000015">
    <property type="protein sequence ID" value="TDF93885.1"/>
    <property type="molecule type" value="Genomic_DNA"/>
</dbReference>
<dbReference type="GO" id="GO:0046872">
    <property type="term" value="F:metal ion binding"/>
    <property type="evidence" value="ECO:0007669"/>
    <property type="project" value="UniProtKB-KW"/>
</dbReference>
<evidence type="ECO:0000259" key="7">
    <source>
        <dbReference type="PROSITE" id="PS51831"/>
    </source>
</evidence>
<keyword evidence="5" id="KW-0408">Iron</keyword>
<dbReference type="NCBIfam" id="TIGR00488">
    <property type="entry name" value="bis(5'-nucleosyl)-tetraphosphatase (symmetrical) YqeK"/>
    <property type="match status" value="1"/>
</dbReference>
<dbReference type="PROSITE" id="PS51831">
    <property type="entry name" value="HD"/>
    <property type="match status" value="1"/>
</dbReference>
<dbReference type="GO" id="GO:0000166">
    <property type="term" value="F:nucleotide binding"/>
    <property type="evidence" value="ECO:0007669"/>
    <property type="project" value="UniProtKB-KW"/>
</dbReference>
<dbReference type="PANTHER" id="PTHR35795:SF1">
    <property type="entry name" value="BIS(5'-NUCLEOSYL)-TETRAPHOSPHATASE, SYMMETRICAL"/>
    <property type="match status" value="1"/>
</dbReference>
<keyword evidence="3" id="KW-0547">Nucleotide-binding</keyword>
<dbReference type="InterPro" id="IPR003607">
    <property type="entry name" value="HD/PDEase_dom"/>
</dbReference>
<evidence type="ECO:0000256" key="3">
    <source>
        <dbReference type="ARBA" id="ARBA00022741"/>
    </source>
</evidence>
<dbReference type="Gene3D" id="1.10.3210.10">
    <property type="entry name" value="Hypothetical protein af1432"/>
    <property type="match status" value="1"/>
</dbReference>
<dbReference type="PANTHER" id="PTHR35795">
    <property type="entry name" value="SLR1885 PROTEIN"/>
    <property type="match status" value="1"/>
</dbReference>
<organism evidence="8 9">
    <name type="scientific">Paenibacillus piri</name>
    <dbReference type="NCBI Taxonomy" id="2547395"/>
    <lineage>
        <taxon>Bacteria</taxon>
        <taxon>Bacillati</taxon>
        <taxon>Bacillota</taxon>
        <taxon>Bacilli</taxon>
        <taxon>Bacillales</taxon>
        <taxon>Paenibacillaceae</taxon>
        <taxon>Paenibacillus</taxon>
    </lineage>
</organism>
<dbReference type="InterPro" id="IPR005249">
    <property type="entry name" value="YqeK"/>
</dbReference>
<protein>
    <recommendedName>
        <fullName evidence="1">bis(5'-nucleosyl)-tetraphosphatase (symmetrical)</fullName>
        <ecNumber evidence="1">3.6.1.41</ecNumber>
    </recommendedName>
</protein>
<evidence type="ECO:0000256" key="4">
    <source>
        <dbReference type="ARBA" id="ARBA00022801"/>
    </source>
</evidence>
<dbReference type="SUPFAM" id="SSF109604">
    <property type="entry name" value="HD-domain/PDEase-like"/>
    <property type="match status" value="1"/>
</dbReference>
<evidence type="ECO:0000256" key="1">
    <source>
        <dbReference type="ARBA" id="ARBA00012506"/>
    </source>
</evidence>
<gene>
    <name evidence="8" type="ORF">E1757_25815</name>
</gene>
<dbReference type="EC" id="3.6.1.41" evidence="1"/>
<dbReference type="OrthoDB" id="5295945at2"/>
<dbReference type="AlphaFoldDB" id="A0A4R5KGQ5"/>
<dbReference type="Proteomes" id="UP000295636">
    <property type="component" value="Unassembled WGS sequence"/>
</dbReference>
<comment type="catalytic activity">
    <reaction evidence="6">
        <text>P(1),P(4)-bis(5'-adenosyl) tetraphosphate + H2O = 2 ADP + 2 H(+)</text>
        <dbReference type="Rhea" id="RHEA:24252"/>
        <dbReference type="ChEBI" id="CHEBI:15377"/>
        <dbReference type="ChEBI" id="CHEBI:15378"/>
        <dbReference type="ChEBI" id="CHEBI:58141"/>
        <dbReference type="ChEBI" id="CHEBI:456216"/>
        <dbReference type="EC" id="3.6.1.41"/>
    </reaction>
</comment>
<evidence type="ECO:0000256" key="5">
    <source>
        <dbReference type="ARBA" id="ARBA00023004"/>
    </source>
</evidence>
<keyword evidence="4" id="KW-0378">Hydrolase</keyword>
<evidence type="ECO:0000256" key="2">
    <source>
        <dbReference type="ARBA" id="ARBA00022723"/>
    </source>
</evidence>
<comment type="caution">
    <text evidence="8">The sequence shown here is derived from an EMBL/GenBank/DDBJ whole genome shotgun (WGS) entry which is preliminary data.</text>
</comment>
<proteinExistence type="predicted"/>
<accession>A0A4R5KGQ5</accession>
<evidence type="ECO:0000256" key="6">
    <source>
        <dbReference type="ARBA" id="ARBA00049417"/>
    </source>
</evidence>
<dbReference type="GO" id="GO:0008803">
    <property type="term" value="F:bis(5'-nucleosyl)-tetraphosphatase (symmetrical) activity"/>
    <property type="evidence" value="ECO:0007669"/>
    <property type="project" value="UniProtKB-EC"/>
</dbReference>
<dbReference type="InterPro" id="IPR006674">
    <property type="entry name" value="HD_domain"/>
</dbReference>
<evidence type="ECO:0000313" key="8">
    <source>
        <dbReference type="EMBL" id="TDF93885.1"/>
    </source>
</evidence>
<evidence type="ECO:0000313" key="9">
    <source>
        <dbReference type="Proteomes" id="UP000295636"/>
    </source>
</evidence>
<feature type="domain" description="HD" evidence="7">
    <location>
        <begin position="27"/>
        <end position="142"/>
    </location>
</feature>
<dbReference type="InterPro" id="IPR051094">
    <property type="entry name" value="Diverse_Catalytic_Enzymes"/>
</dbReference>
<dbReference type="CDD" id="cd00077">
    <property type="entry name" value="HDc"/>
    <property type="match status" value="1"/>
</dbReference>
<dbReference type="Pfam" id="PF01966">
    <property type="entry name" value="HD"/>
    <property type="match status" value="1"/>
</dbReference>
<dbReference type="SMART" id="SM00471">
    <property type="entry name" value="HDc"/>
    <property type="match status" value="1"/>
</dbReference>
<keyword evidence="2" id="KW-0479">Metal-binding</keyword>
<sequence>MKESMSFSGNLEQDTSRFLRLHHCPHTAGHCLKVGYEAERLAARFGGDPDSARAAGFLHDISTIIPNQDRIRAAWELNIDVLPEEAAFPMIIHQKLSRTIARDVFGIENIAVLDAIECHTTLKASSTVLDRIVFIADKIEWDQAGRPLYLTELLEQLDVSLEHGVFVYIDYLWSRREQLKVVHPWLAEAHAELSVMLGV</sequence>
<name>A0A4R5KGQ5_9BACL</name>
<reference evidence="8 9" key="1">
    <citation type="submission" date="2019-03" db="EMBL/GenBank/DDBJ databases">
        <title>This is whole genome sequence of Paenibacillus sp MS74 strain.</title>
        <authorList>
            <person name="Trinh H.N."/>
        </authorList>
    </citation>
    <scope>NUCLEOTIDE SEQUENCE [LARGE SCALE GENOMIC DNA]</scope>
    <source>
        <strain evidence="8 9">MS74</strain>
    </source>
</reference>
<keyword evidence="9" id="KW-1185">Reference proteome</keyword>